<gene>
    <name evidence="2" type="ORF">H8R23_08485</name>
</gene>
<evidence type="ECO:0000259" key="1">
    <source>
        <dbReference type="Pfam" id="PF00535"/>
    </source>
</evidence>
<sequence length="306" mass="36100">MLKSLAIVIPYFKITFFEKTLDSLANQSDKSFHVYIGNDASEHNPLPLLAKYEGIFNFSYFYFRENLGSSSLVKQWNRCIDLTDKEEWLMILGDDDELGADCVAHFYDNLEEINLNKCKVVRFATKIYYDENQKKSNVYVHPKLELATDFLYRKITDRTRSSLSEYIFKKTAFEKFGFEDYNLGWYTDDRAWLEFSENLPIFSINSSIVSFRISNENISRANYRAKEKLEAKVSFYKFVIEHYFINFNKDQKKEFLLQYEQLVYGSNLVTMNFIILLSKLFLLNNGVIQSAKFLRRLLINILSNGK</sequence>
<keyword evidence="3" id="KW-1185">Reference proteome</keyword>
<accession>A0ABR7J7F5</accession>
<reference evidence="2 3" key="1">
    <citation type="submission" date="2020-08" db="EMBL/GenBank/DDBJ databases">
        <title>Description of novel Flavobacterium F-380 isolate.</title>
        <authorList>
            <person name="Saticioglu I.B."/>
            <person name="Duman M."/>
            <person name="Altun S."/>
        </authorList>
    </citation>
    <scope>NUCLEOTIDE SEQUENCE [LARGE SCALE GENOMIC DNA]</scope>
    <source>
        <strain evidence="2 3">F-380</strain>
    </source>
</reference>
<dbReference type="EMBL" id="JACRUJ010000002">
    <property type="protein sequence ID" value="MBC5841441.1"/>
    <property type="molecule type" value="Genomic_DNA"/>
</dbReference>
<dbReference type="RefSeq" id="WP_187010023.1">
    <property type="nucleotide sequence ID" value="NZ_JACRUI010000002.1"/>
</dbReference>
<evidence type="ECO:0000313" key="2">
    <source>
        <dbReference type="EMBL" id="MBC5841441.1"/>
    </source>
</evidence>
<feature type="domain" description="Glycosyltransferase 2-like" evidence="1">
    <location>
        <begin position="8"/>
        <end position="152"/>
    </location>
</feature>
<dbReference type="Proteomes" id="UP000629963">
    <property type="component" value="Unassembled WGS sequence"/>
</dbReference>
<dbReference type="SUPFAM" id="SSF53448">
    <property type="entry name" value="Nucleotide-diphospho-sugar transferases"/>
    <property type="match status" value="1"/>
</dbReference>
<comment type="caution">
    <text evidence="2">The sequence shown here is derived from an EMBL/GenBank/DDBJ whole genome shotgun (WGS) entry which is preliminary data.</text>
</comment>
<evidence type="ECO:0000313" key="3">
    <source>
        <dbReference type="Proteomes" id="UP000629963"/>
    </source>
</evidence>
<dbReference type="InterPro" id="IPR001173">
    <property type="entry name" value="Glyco_trans_2-like"/>
</dbReference>
<name>A0ABR7J7F5_9FLAO</name>
<proteinExistence type="predicted"/>
<dbReference type="InterPro" id="IPR029044">
    <property type="entry name" value="Nucleotide-diphossugar_trans"/>
</dbReference>
<protein>
    <submittedName>
        <fullName evidence="2">Glycosyltransferase</fullName>
    </submittedName>
</protein>
<dbReference type="Pfam" id="PF00535">
    <property type="entry name" value="Glycos_transf_2"/>
    <property type="match status" value="1"/>
</dbReference>
<dbReference type="CDD" id="cd00761">
    <property type="entry name" value="Glyco_tranf_GTA_type"/>
    <property type="match status" value="1"/>
</dbReference>
<organism evidence="2 3">
    <name type="scientific">Flavobacterium kayseriense</name>
    <dbReference type="NCBI Taxonomy" id="2764714"/>
    <lineage>
        <taxon>Bacteria</taxon>
        <taxon>Pseudomonadati</taxon>
        <taxon>Bacteroidota</taxon>
        <taxon>Flavobacteriia</taxon>
        <taxon>Flavobacteriales</taxon>
        <taxon>Flavobacteriaceae</taxon>
        <taxon>Flavobacterium</taxon>
    </lineage>
</organism>
<dbReference type="Gene3D" id="3.90.550.10">
    <property type="entry name" value="Spore Coat Polysaccharide Biosynthesis Protein SpsA, Chain A"/>
    <property type="match status" value="1"/>
</dbReference>